<sequence length="151" mass="16827">MIAVEIAATAKPTVKMAYVFHPGTGPWRVGNVVQDGEGRWQFQPLPPWRDQLHDYQRVALGHVIDGGWDTLEQMRSGASAAVGMVLGWWMSGLLPRDALGHMKSYLTGGLIPTALACPHGQHQVWCGECHPPFRIEDFMDAEDCDDPEDYR</sequence>
<dbReference type="EMBL" id="KU728633">
    <property type="protein sequence ID" value="AMQ67051.1"/>
    <property type="molecule type" value="Genomic_DNA"/>
</dbReference>
<keyword evidence="2" id="KW-1185">Reference proteome</keyword>
<gene>
    <name evidence="1" type="primary">116</name>
    <name evidence="1" type="ORF">SEA_BIPPER_116</name>
</gene>
<evidence type="ECO:0000313" key="1">
    <source>
        <dbReference type="EMBL" id="AMQ67051.1"/>
    </source>
</evidence>
<proteinExistence type="predicted"/>
<accession>A0A142F2P4</accession>
<reference evidence="2" key="1">
    <citation type="submission" date="2016-02" db="EMBL/GenBank/DDBJ databases">
        <authorList>
            <person name="Isern S."/>
            <person name="Barcellona C.M."/>
            <person name="Dozier K.D."/>
            <person name="Faust J.M."/>
            <person name="Fedrick A.J."/>
            <person name="Gagliardi L.E."/>
            <person name="Gatt S.M."/>
            <person name="Gleason P.S."/>
            <person name="Gomez E.A."/>
            <person name="Hoffman A.M."/>
            <person name="Jenkins M."/>
            <person name="Jones M.J."/>
            <person name="Lang J.F."/>
            <person name="Lequay S.M."/>
            <person name="Mars P.J."/>
            <person name="Mtchedlidze N."/>
            <person name="Osking Z.B."/>
            <person name="Paul L.M."/>
            <person name="Pica A.N."/>
            <person name="Robison M.D."/>
            <person name="Rodriguez D."/>
            <person name="Rosales K.A."/>
            <person name="Saravis L.E."/>
            <person name="Sisson B.M."/>
            <person name="Tan A.L."/>
            <person name="Voltaire R."/>
            <person name="Michael S.F."/>
            <person name="Warner M.H."/>
            <person name="Bradley K.W."/>
            <person name="Asai D.J."/>
            <person name="Bowman C.A."/>
            <person name="Russell D.A."/>
            <person name="Pope W.H."/>
            <person name="Jacobs-Sera D."/>
            <person name="Hendrix R.W."/>
            <person name="Hatfull G.F."/>
        </authorList>
    </citation>
    <scope>NUCLEOTIDE SEQUENCE [LARGE SCALE GENOMIC DNA]</scope>
</reference>
<name>A0A142F2P4_9CAUD</name>
<dbReference type="GeneID" id="29125837"/>
<dbReference type="Proteomes" id="UP000201826">
    <property type="component" value="Segment"/>
</dbReference>
<dbReference type="KEGG" id="vg:29125837"/>
<evidence type="ECO:0000313" key="2">
    <source>
        <dbReference type="Proteomes" id="UP000201826"/>
    </source>
</evidence>
<dbReference type="RefSeq" id="YP_009303263.1">
    <property type="nucleotide sequence ID" value="NC_031253.1"/>
</dbReference>
<protein>
    <submittedName>
        <fullName evidence="1">Uncharacterized protein</fullName>
    </submittedName>
</protein>
<organism evidence="1 2">
    <name type="scientific">Mycobacterium phage Bipper</name>
    <dbReference type="NCBI Taxonomy" id="1805457"/>
    <lineage>
        <taxon>Viruses</taxon>
        <taxon>Duplodnaviria</taxon>
        <taxon>Heunggongvirae</taxon>
        <taxon>Uroviricota</taxon>
        <taxon>Caudoviricetes</taxon>
        <taxon>Bippervirus</taxon>
        <taxon>Bippervirus bipper</taxon>
    </lineage>
</organism>